<dbReference type="KEGG" id="spc:Sputcn32_3354"/>
<dbReference type="InterPro" id="IPR053773">
    <property type="entry name" value="Vpar_1526-like"/>
</dbReference>
<proteinExistence type="predicted"/>
<organism evidence="1">
    <name type="scientific">Shewanella putrefaciens (strain CN-32 / ATCC BAA-453)</name>
    <dbReference type="NCBI Taxonomy" id="319224"/>
    <lineage>
        <taxon>Bacteria</taxon>
        <taxon>Pseudomonadati</taxon>
        <taxon>Pseudomonadota</taxon>
        <taxon>Gammaproteobacteria</taxon>
        <taxon>Alteromonadales</taxon>
        <taxon>Shewanellaceae</taxon>
        <taxon>Shewanella</taxon>
    </lineage>
</organism>
<dbReference type="eggNOG" id="ENOG502ZA7S">
    <property type="taxonomic scope" value="Bacteria"/>
</dbReference>
<gene>
    <name evidence="1" type="ordered locus">Sputcn32_3354</name>
</gene>
<protein>
    <submittedName>
        <fullName evidence="1">Uncharacterized protein</fullName>
    </submittedName>
</protein>
<evidence type="ECO:0000313" key="1">
    <source>
        <dbReference type="EMBL" id="ABP77066.1"/>
    </source>
</evidence>
<dbReference type="AlphaFoldDB" id="A4YAT3"/>
<dbReference type="NCBIfam" id="NF045477">
    <property type="entry name" value="LPO_1073_dom"/>
    <property type="match status" value="1"/>
</dbReference>
<dbReference type="EMBL" id="CP000681">
    <property type="protein sequence ID" value="ABP77066.1"/>
    <property type="molecule type" value="Genomic_DNA"/>
</dbReference>
<sequence>MTSRQSQKGGDSSTNIQAEQLVVNMGIDEKRAREIYQEMNLQLKKEYTHEALNIAISRVEEFENSLMLKMNSVEGAMQAFADPSFQLLLVDAQKAAAATERAADYDLLSELLVHRFKKGENRTIRAGITRAVEIVDEISDEALLGLTVAHSVTTFVPATGDINIGLDMLDGLFGKILYNKLPNGNEWLDHLDVLNAVRVNSFGSLKKMKQYYPESLSGYVDVGIKKNSDSYSQALEILRINNLPHDLLIEHSLSDEFVRLPFSDKSRIQDTILIQKLVYNGLTHTVPVALSPVQLQAITDVYDLYLNDAQIKQQNINSFMEQWEKRENLRLLRSWWDSINTSFQLTSVGKVLAHSNAQRCDNQLPPLN</sequence>
<dbReference type="HOGENOM" id="CLU_751497_0_0_6"/>
<accession>A4YAT3</accession>
<name>A4YAT3_SHEPC</name>
<reference evidence="1" key="1">
    <citation type="submission" date="2007-04" db="EMBL/GenBank/DDBJ databases">
        <title>Complete sequence of Shewanella putrefaciens CN-32.</title>
        <authorList>
            <consortium name="US DOE Joint Genome Institute"/>
            <person name="Copeland A."/>
            <person name="Lucas S."/>
            <person name="Lapidus A."/>
            <person name="Barry K."/>
            <person name="Detter J.C."/>
            <person name="Glavina del Rio T."/>
            <person name="Hammon N."/>
            <person name="Israni S."/>
            <person name="Dalin E."/>
            <person name="Tice H."/>
            <person name="Pitluck S."/>
            <person name="Chain P."/>
            <person name="Malfatti S."/>
            <person name="Shin M."/>
            <person name="Vergez L."/>
            <person name="Schmutz J."/>
            <person name="Larimer F."/>
            <person name="Land M."/>
            <person name="Hauser L."/>
            <person name="Kyrpides N."/>
            <person name="Mikhailova N."/>
            <person name="Romine M.F."/>
            <person name="Fredrickson J."/>
            <person name="Tiedje J."/>
            <person name="Richardson P."/>
        </authorList>
    </citation>
    <scope>NUCLEOTIDE SEQUENCE [LARGE SCALE GENOMIC DNA]</scope>
    <source>
        <strain evidence="1">CN-32</strain>
    </source>
</reference>